<dbReference type="VEuPathDB" id="TriTrypDB:LdBPK_240450.1"/>
<dbReference type="GeneID" id="13390821"/>
<dbReference type="RefSeq" id="XP_003861135.1">
    <property type="nucleotide sequence ID" value="XM_003861087.1"/>
</dbReference>
<reference evidence="1 2" key="1">
    <citation type="journal article" date="2011" name="Genome Res.">
        <title>Whole genome sequencing of multiple Leishmania donovani clinical isolates provides insights into population structure and mechanisms of drug resistance.</title>
        <authorList>
            <person name="Downing T."/>
            <person name="Imamura H."/>
            <person name="Decuypere S."/>
            <person name="Clark T.G."/>
            <person name="Coombs G.H."/>
            <person name="Cotton J.A."/>
            <person name="Hilley J.D."/>
            <person name="de Doncker S."/>
            <person name="Maes I."/>
            <person name="Mottram J.C."/>
            <person name="Quail M.A."/>
            <person name="Rijal S."/>
            <person name="Sanders M."/>
            <person name="Schonian G."/>
            <person name="Stark O."/>
            <person name="Sundar S."/>
            <person name="Vanaerschot M."/>
            <person name="Hertz-Fowler C."/>
            <person name="Dujardin J.C."/>
            <person name="Berriman M."/>
        </authorList>
    </citation>
    <scope>NUCLEOTIDE SEQUENCE [LARGE SCALE GENOMIC DNA]</scope>
    <source>
        <strain evidence="1 2">BPK282A1</strain>
    </source>
</reference>
<name>E9BGQ7_LEIDO</name>
<dbReference type="KEGG" id="ldo:LDBPK_240450"/>
<proteinExistence type="predicted"/>
<protein>
    <submittedName>
        <fullName evidence="1">Uncharacterized protein</fullName>
    </submittedName>
</protein>
<dbReference type="Proteomes" id="UP000008980">
    <property type="component" value="Chromosome 24"/>
</dbReference>
<accession>E9BGQ7</accession>
<dbReference type="OMA" id="SCYSAHA"/>
<dbReference type="EMBL" id="FR799611">
    <property type="protein sequence ID" value="CBZ34433.1"/>
    <property type="molecule type" value="Genomic_DNA"/>
</dbReference>
<reference evidence="2" key="2">
    <citation type="submission" date="2011-02" db="EMBL/GenBank/DDBJ databases">
        <title>Whole genome sequencing of Leishmania donovani clinical lines reveals dynamic variation related to drug resistance.</title>
        <authorList>
            <person name="Downing T."/>
            <person name="Imamura H."/>
            <person name="Sanders M."/>
            <person name="Decuypere S."/>
            <person name="Hertz-Fowler C."/>
            <person name="Clark T.G."/>
            <person name="Rijal S."/>
            <person name="Sundar S."/>
            <person name="Quail M.A."/>
            <person name="De Doncker S."/>
            <person name="Maes I."/>
            <person name="Vanaerschot M."/>
            <person name="Stark O."/>
            <person name="Schonian G."/>
            <person name="Dujardin J.C."/>
            <person name="Berriman M."/>
        </authorList>
    </citation>
    <scope>NUCLEOTIDE SEQUENCE [LARGE SCALE GENOMIC DNA]</scope>
    <source>
        <strain evidence="2">BPK282A1</strain>
    </source>
</reference>
<sequence>MRVNARQSGRILPTTPVLPLALPHSAFSAPSPLQARVKLYVCGVCARAFLASPLMAEARAPYTVRGVAGSSAYGAGGGECDVVSLLMRAVRSCRGGRGRCCVGASCYSAHAGAICVLGSACA</sequence>
<organism evidence="1 2">
    <name type="scientific">Leishmania donovani</name>
    <dbReference type="NCBI Taxonomy" id="5661"/>
    <lineage>
        <taxon>Eukaryota</taxon>
        <taxon>Discoba</taxon>
        <taxon>Euglenozoa</taxon>
        <taxon>Kinetoplastea</taxon>
        <taxon>Metakinetoplastina</taxon>
        <taxon>Trypanosomatida</taxon>
        <taxon>Trypanosomatidae</taxon>
        <taxon>Leishmaniinae</taxon>
        <taxon>Leishmania</taxon>
    </lineage>
</organism>
<evidence type="ECO:0000313" key="2">
    <source>
        <dbReference type="Proteomes" id="UP000008980"/>
    </source>
</evidence>
<gene>
    <name evidence="1" type="ORF">LDBPK_240450</name>
</gene>
<dbReference type="AlphaFoldDB" id="E9BGQ7"/>
<evidence type="ECO:0000313" key="1">
    <source>
        <dbReference type="EMBL" id="CBZ34433.1"/>
    </source>
</evidence>